<gene>
    <name evidence="1" type="ORF">QE152_g18932</name>
</gene>
<protein>
    <submittedName>
        <fullName evidence="1">Uncharacterized protein</fullName>
    </submittedName>
</protein>
<proteinExistence type="predicted"/>
<dbReference type="Proteomes" id="UP001458880">
    <property type="component" value="Unassembled WGS sequence"/>
</dbReference>
<dbReference type="EMBL" id="JASPKY010000174">
    <property type="protein sequence ID" value="KAK9727958.1"/>
    <property type="molecule type" value="Genomic_DNA"/>
</dbReference>
<evidence type="ECO:0000313" key="2">
    <source>
        <dbReference type="Proteomes" id="UP001458880"/>
    </source>
</evidence>
<sequence>MFIDTKAHLPIGELANPIRKNTATKPNMFIDTKAHLPIGELANPIRKVKARKTTTKPLLLLSCSTIWDKQTSPKSEGEKNDNKTIIALVLLYNMGQAN</sequence>
<organism evidence="1 2">
    <name type="scientific">Popillia japonica</name>
    <name type="common">Japanese beetle</name>
    <dbReference type="NCBI Taxonomy" id="7064"/>
    <lineage>
        <taxon>Eukaryota</taxon>
        <taxon>Metazoa</taxon>
        <taxon>Ecdysozoa</taxon>
        <taxon>Arthropoda</taxon>
        <taxon>Hexapoda</taxon>
        <taxon>Insecta</taxon>
        <taxon>Pterygota</taxon>
        <taxon>Neoptera</taxon>
        <taxon>Endopterygota</taxon>
        <taxon>Coleoptera</taxon>
        <taxon>Polyphaga</taxon>
        <taxon>Scarabaeiformia</taxon>
        <taxon>Scarabaeidae</taxon>
        <taxon>Rutelinae</taxon>
        <taxon>Popillia</taxon>
    </lineage>
</organism>
<dbReference type="AlphaFoldDB" id="A0AAW1L2E0"/>
<comment type="caution">
    <text evidence="1">The sequence shown here is derived from an EMBL/GenBank/DDBJ whole genome shotgun (WGS) entry which is preliminary data.</text>
</comment>
<accession>A0AAW1L2E0</accession>
<name>A0AAW1L2E0_POPJA</name>
<evidence type="ECO:0000313" key="1">
    <source>
        <dbReference type="EMBL" id="KAK9727958.1"/>
    </source>
</evidence>
<reference evidence="1 2" key="1">
    <citation type="journal article" date="2024" name="BMC Genomics">
        <title>De novo assembly and annotation of Popillia japonica's genome with initial clues to its potential as an invasive pest.</title>
        <authorList>
            <person name="Cucini C."/>
            <person name="Boschi S."/>
            <person name="Funari R."/>
            <person name="Cardaioli E."/>
            <person name="Iannotti N."/>
            <person name="Marturano G."/>
            <person name="Paoli F."/>
            <person name="Bruttini M."/>
            <person name="Carapelli A."/>
            <person name="Frati F."/>
            <person name="Nardi F."/>
        </authorList>
    </citation>
    <scope>NUCLEOTIDE SEQUENCE [LARGE SCALE GENOMIC DNA]</scope>
    <source>
        <strain evidence="1">DMR45628</strain>
    </source>
</reference>
<keyword evidence="2" id="KW-1185">Reference proteome</keyword>